<proteinExistence type="inferred from homology"/>
<dbReference type="EMBL" id="FNPV01000005">
    <property type="protein sequence ID" value="SDY89080.1"/>
    <property type="molecule type" value="Genomic_DNA"/>
</dbReference>
<name>A0A1H3NK73_9FIRM</name>
<dbReference type="PANTHER" id="PTHR34297">
    <property type="entry name" value="HYPOTHETICAL CYTOSOLIC PROTEIN-RELATED"/>
    <property type="match status" value="1"/>
</dbReference>
<dbReference type="Pfam" id="PF03780">
    <property type="entry name" value="Asp23"/>
    <property type="match status" value="1"/>
</dbReference>
<comment type="similarity">
    <text evidence="1">Belongs to the asp23 family.</text>
</comment>
<dbReference type="Proteomes" id="UP000199230">
    <property type="component" value="Unassembled WGS sequence"/>
</dbReference>
<keyword evidence="3" id="KW-1185">Reference proteome</keyword>
<accession>A0A1H3NK73</accession>
<evidence type="ECO:0000313" key="3">
    <source>
        <dbReference type="Proteomes" id="UP000199230"/>
    </source>
</evidence>
<protein>
    <submittedName>
        <fullName evidence="2">Uncharacterized conserved protein YloU, alkaline shock protein (Asp23) family</fullName>
    </submittedName>
</protein>
<dbReference type="PANTHER" id="PTHR34297:SF2">
    <property type="entry name" value="ASP23_GLS24 FAMILY ENVELOPE STRESS RESPONSE PROTEIN"/>
    <property type="match status" value="1"/>
</dbReference>
<dbReference type="RefSeq" id="WP_093313239.1">
    <property type="nucleotide sequence ID" value="NZ_FNPV01000005.1"/>
</dbReference>
<dbReference type="AlphaFoldDB" id="A0A1H3NK73"/>
<evidence type="ECO:0000313" key="2">
    <source>
        <dbReference type="EMBL" id="SDY89080.1"/>
    </source>
</evidence>
<reference evidence="2 3" key="1">
    <citation type="submission" date="2016-10" db="EMBL/GenBank/DDBJ databases">
        <authorList>
            <person name="de Groot N.N."/>
        </authorList>
    </citation>
    <scope>NUCLEOTIDE SEQUENCE [LARGE SCALE GENOMIC DNA]</scope>
    <source>
        <strain evidence="2 3">APO</strain>
    </source>
</reference>
<evidence type="ECO:0000256" key="1">
    <source>
        <dbReference type="ARBA" id="ARBA00005721"/>
    </source>
</evidence>
<gene>
    <name evidence="2" type="ORF">SAMN05192546_105155</name>
</gene>
<sequence length="128" mass="13764">MKSVNKDSIGEINVAEEVIATISSISATSIKGVAGMSSGLTSGFAEALGKKSLSKGVKVDVKDKLITLHLNVIVEYGFKIPDISWEIQDRVKAMVENMTAMKVKQVNVHVQAVKFPEETKGETVETGK</sequence>
<dbReference type="InterPro" id="IPR005531">
    <property type="entry name" value="Asp23"/>
</dbReference>
<dbReference type="OrthoDB" id="9793465at2"/>
<dbReference type="STRING" id="159292.SAMN05192546_105155"/>
<organism evidence="2 3">
    <name type="scientific">Tindallia californiensis</name>
    <dbReference type="NCBI Taxonomy" id="159292"/>
    <lineage>
        <taxon>Bacteria</taxon>
        <taxon>Bacillati</taxon>
        <taxon>Bacillota</taxon>
        <taxon>Clostridia</taxon>
        <taxon>Peptostreptococcales</taxon>
        <taxon>Tindalliaceae</taxon>
        <taxon>Tindallia</taxon>
    </lineage>
</organism>